<proteinExistence type="predicted"/>
<evidence type="ECO:0000313" key="1">
    <source>
        <dbReference type="EMBL" id="KAK9188549.1"/>
    </source>
</evidence>
<name>A0AAP0M2L1_9ROSI</name>
<accession>A0AAP0M2L1</accession>
<comment type="caution">
    <text evidence="1">The sequence shown here is derived from an EMBL/GenBank/DDBJ whole genome shotgun (WGS) entry which is preliminary data.</text>
</comment>
<evidence type="ECO:0000313" key="2">
    <source>
        <dbReference type="Proteomes" id="UP001428341"/>
    </source>
</evidence>
<reference evidence="1 2" key="1">
    <citation type="submission" date="2024-05" db="EMBL/GenBank/DDBJ databases">
        <title>Haplotype-resolved chromosome-level genome assembly of Huyou (Citrus changshanensis).</title>
        <authorList>
            <person name="Miao C."/>
            <person name="Chen W."/>
            <person name="Wu Y."/>
            <person name="Wang L."/>
            <person name="Zhao S."/>
            <person name="Grierson D."/>
            <person name="Xu C."/>
            <person name="Chen K."/>
        </authorList>
    </citation>
    <scope>NUCLEOTIDE SEQUENCE [LARGE SCALE GENOMIC DNA]</scope>
    <source>
        <strain evidence="1">01-14</strain>
        <tissue evidence="1">Leaf</tissue>
    </source>
</reference>
<keyword evidence="2" id="KW-1185">Reference proteome</keyword>
<dbReference type="EMBL" id="JBCGBO010000007">
    <property type="protein sequence ID" value="KAK9188549.1"/>
    <property type="molecule type" value="Genomic_DNA"/>
</dbReference>
<sequence>MEKATPKLTFLGTLCVVAFYESFFTMPMAEAKAISQEISCSNDGECTRGGQKQAVLGAISSSATYLRWRQ</sequence>
<dbReference type="Proteomes" id="UP001428341">
    <property type="component" value="Unassembled WGS sequence"/>
</dbReference>
<gene>
    <name evidence="1" type="ORF">WN944_019953</name>
</gene>
<organism evidence="1 2">
    <name type="scientific">Citrus x changshan-huyou</name>
    <dbReference type="NCBI Taxonomy" id="2935761"/>
    <lineage>
        <taxon>Eukaryota</taxon>
        <taxon>Viridiplantae</taxon>
        <taxon>Streptophyta</taxon>
        <taxon>Embryophyta</taxon>
        <taxon>Tracheophyta</taxon>
        <taxon>Spermatophyta</taxon>
        <taxon>Magnoliopsida</taxon>
        <taxon>eudicotyledons</taxon>
        <taxon>Gunneridae</taxon>
        <taxon>Pentapetalae</taxon>
        <taxon>rosids</taxon>
        <taxon>malvids</taxon>
        <taxon>Sapindales</taxon>
        <taxon>Rutaceae</taxon>
        <taxon>Aurantioideae</taxon>
        <taxon>Citrus</taxon>
    </lineage>
</organism>
<dbReference type="AlphaFoldDB" id="A0AAP0M2L1"/>
<protein>
    <submittedName>
        <fullName evidence="1">Uncharacterized protein</fullName>
    </submittedName>
</protein>